<protein>
    <recommendedName>
        <fullName evidence="2">Thiol:disulfide interchange protein</fullName>
    </recommendedName>
</protein>
<organism evidence="5 6">
    <name type="scientific">Paraburkholderia fungorum</name>
    <dbReference type="NCBI Taxonomy" id="134537"/>
    <lineage>
        <taxon>Bacteria</taxon>
        <taxon>Pseudomonadati</taxon>
        <taxon>Pseudomonadota</taxon>
        <taxon>Betaproteobacteria</taxon>
        <taxon>Burkholderiales</taxon>
        <taxon>Burkholderiaceae</taxon>
        <taxon>Paraburkholderia</taxon>
    </lineage>
</organism>
<dbReference type="RefSeq" id="WP_120348055.1">
    <property type="nucleotide sequence ID" value="NZ_MCAS01000045.1"/>
</dbReference>
<dbReference type="PIRSF" id="PIRSF001488">
    <property type="entry name" value="Tdi_protein"/>
    <property type="match status" value="1"/>
</dbReference>
<evidence type="ECO:0000256" key="1">
    <source>
        <dbReference type="ARBA" id="ARBA00022729"/>
    </source>
</evidence>
<evidence type="ECO:0000256" key="2">
    <source>
        <dbReference type="PIRNR" id="PIRNR001488"/>
    </source>
</evidence>
<dbReference type="OrthoDB" id="9784896at2"/>
<dbReference type="GO" id="GO:0042597">
    <property type="term" value="C:periplasmic space"/>
    <property type="evidence" value="ECO:0007669"/>
    <property type="project" value="UniProtKB-SubCell"/>
</dbReference>
<dbReference type="Proteomes" id="UP000283709">
    <property type="component" value="Unassembled WGS sequence"/>
</dbReference>
<evidence type="ECO:0000313" key="5">
    <source>
        <dbReference type="EMBL" id="RKF35720.1"/>
    </source>
</evidence>
<dbReference type="PANTHER" id="PTHR35891:SF3">
    <property type="entry name" value="THIOL:DISULFIDE INTERCHANGE PROTEIN DSBL"/>
    <property type="match status" value="1"/>
</dbReference>
<dbReference type="PANTHER" id="PTHR35891">
    <property type="entry name" value="THIOL:DISULFIDE INTERCHANGE PROTEIN DSBA"/>
    <property type="match status" value="1"/>
</dbReference>
<dbReference type="AlphaFoldDB" id="A0A3R7I6B1"/>
<gene>
    <name evidence="5" type="ORF">BCY88_08750</name>
</gene>
<evidence type="ECO:0000313" key="6">
    <source>
        <dbReference type="Proteomes" id="UP000283709"/>
    </source>
</evidence>
<dbReference type="InterPro" id="IPR023205">
    <property type="entry name" value="DsbA/DsbL"/>
</dbReference>
<keyword evidence="2" id="KW-0574">Periplasm</keyword>
<dbReference type="InterPro" id="IPR050824">
    <property type="entry name" value="Thiol_disulfide_DsbA"/>
</dbReference>
<dbReference type="InterPro" id="IPR036249">
    <property type="entry name" value="Thioredoxin-like_sf"/>
</dbReference>
<dbReference type="Gene3D" id="3.40.30.10">
    <property type="entry name" value="Glutaredoxin"/>
    <property type="match status" value="1"/>
</dbReference>
<comment type="subcellular location">
    <subcellularLocation>
        <location evidence="2">Periplasm</location>
    </subcellularLocation>
</comment>
<keyword evidence="2" id="KW-1015">Disulfide bond</keyword>
<feature type="signal peptide" evidence="4">
    <location>
        <begin position="1"/>
        <end position="24"/>
    </location>
</feature>
<dbReference type="EMBL" id="MCAS01000045">
    <property type="protein sequence ID" value="RKF35720.1"/>
    <property type="molecule type" value="Genomic_DNA"/>
</dbReference>
<proteinExistence type="inferred from homology"/>
<dbReference type="SUPFAM" id="SSF52833">
    <property type="entry name" value="Thioredoxin-like"/>
    <property type="match status" value="1"/>
</dbReference>
<feature type="disulfide bond" description="Redox-active" evidence="3">
    <location>
        <begin position="61"/>
        <end position="64"/>
    </location>
</feature>
<feature type="chain" id="PRO_5018561803" description="Thiol:disulfide interchange protein" evidence="4">
    <location>
        <begin position="25"/>
        <end position="215"/>
    </location>
</feature>
<sequence length="215" mass="23479">MKKALGALLVSFSFVAGAMQFAHATPAAPLAGTDYTVLSAVQPVDVPAGKIQVTEFMWVGCPQCDEFDPYLEAWVRQQEPDVVFRRVPVAFRDDFIPHSKMLPALDAMVLADKLTPAVFHEIHVNRNYLLTPDRQAGFLATPGVDRKTDLDKDQSFPVAGDLERATVLMNSYKVNGEPTLAVPGKYVTGPAQTGSLPGVVQVLDCLVLQVREKKL</sequence>
<comment type="caution">
    <text evidence="5">The sequence shown here is derived from an EMBL/GenBank/DDBJ whole genome shotgun (WGS) entry which is preliminary data.</text>
</comment>
<comment type="similarity">
    <text evidence="2">Belongs to the thioredoxin family.</text>
</comment>
<evidence type="ECO:0000256" key="4">
    <source>
        <dbReference type="SAM" id="SignalP"/>
    </source>
</evidence>
<reference evidence="5 6" key="1">
    <citation type="submission" date="2016-07" db="EMBL/GenBank/DDBJ databases">
        <title>Genome analysis of Burkholderia fungorum ES3-20.</title>
        <authorList>
            <person name="Xu D."/>
            <person name="Yao R."/>
            <person name="Zheng S."/>
        </authorList>
    </citation>
    <scope>NUCLEOTIDE SEQUENCE [LARGE SCALE GENOMIC DNA]</scope>
    <source>
        <strain evidence="5 6">ES3-20</strain>
    </source>
</reference>
<dbReference type="CDD" id="cd03019">
    <property type="entry name" value="DsbA_DsbA"/>
    <property type="match status" value="1"/>
</dbReference>
<accession>A0A3R7I6B1</accession>
<keyword evidence="1 4" id="KW-0732">Signal</keyword>
<name>A0A3R7I6B1_9BURK</name>
<evidence type="ECO:0000256" key="3">
    <source>
        <dbReference type="PIRSR" id="PIRSR001488-1"/>
    </source>
</evidence>